<proteinExistence type="predicted"/>
<dbReference type="PROSITE" id="PS51257">
    <property type="entry name" value="PROKAR_LIPOPROTEIN"/>
    <property type="match status" value="1"/>
</dbReference>
<dbReference type="SUPFAM" id="SSF55486">
    <property type="entry name" value="Metalloproteases ('zincins'), catalytic domain"/>
    <property type="match status" value="1"/>
</dbReference>
<reference evidence="1" key="1">
    <citation type="submission" date="2019-08" db="EMBL/GenBank/DDBJ databases">
        <authorList>
            <person name="Kucharzyk K."/>
            <person name="Murdoch R.W."/>
            <person name="Higgins S."/>
            <person name="Loffler F."/>
        </authorList>
    </citation>
    <scope>NUCLEOTIDE SEQUENCE</scope>
</reference>
<organism evidence="1">
    <name type="scientific">bioreactor metagenome</name>
    <dbReference type="NCBI Taxonomy" id="1076179"/>
    <lineage>
        <taxon>unclassified sequences</taxon>
        <taxon>metagenomes</taxon>
        <taxon>ecological metagenomes</taxon>
    </lineage>
</organism>
<evidence type="ECO:0008006" key="2">
    <source>
        <dbReference type="Google" id="ProtNLM"/>
    </source>
</evidence>
<dbReference type="EMBL" id="VSSQ01000176">
    <property type="protein sequence ID" value="MPL83434.1"/>
    <property type="molecule type" value="Genomic_DNA"/>
</dbReference>
<dbReference type="AlphaFoldDB" id="A0A644UX21"/>
<comment type="caution">
    <text evidence="1">The sequence shown here is derived from an EMBL/GenBank/DDBJ whole genome shotgun (WGS) entry which is preliminary data.</text>
</comment>
<accession>A0A644UX21</accession>
<evidence type="ECO:0000313" key="1">
    <source>
        <dbReference type="EMBL" id="MPL83434.1"/>
    </source>
</evidence>
<protein>
    <recommendedName>
        <fullName evidence="2">Peptidase M3A/M3B catalytic domain-containing protein</fullName>
    </recommendedName>
</protein>
<sequence length="684" mass="77587">MRNIIIIMAMATLIAVSGCSEKQGAVTGGPVKAFIEQTAVEKVIKMLSDSLGEAPKFRIERGVQQVANLWRESDGTVNDFEDFCLGNFVAEEAALENLYRKLERNFEIFNGYFHKMDVLLKEPIQLEGPEIEPVDMMFGSYNAAAHLTDDFFNNKIAFLTALNFPFYSLKEKTENGSGWSRLEWAYARMGDRFTSRVPAEIIQQASKTLTEADAYISDYNIYMGRLVNDKGENLFPEGMKLITHWGLRDELKSNYAGEKGLEKQRMIYDVMKRIIDQSIPQQVINKDECTWNPADNKLFKDGAEVQGNPEPDKRYEVLLGNFHVMKAIDAYNPNFPTYISRAFEEYMEIPQEDVERLFIEFVSSPQVKEVAAFISQRLGRPLEPFDIWYNGFKSRGGIPEEQLTAITSKKYPDPKAFQADLPNILVKLGWPREKALQITSLISVDPSRGAGHAWGAEMRNDIARLRTRIGAGGMDYKGYNIAVHEFGHNVEQTVTMNDVDYYMLQGVPNTAFTEAVAFLFQKRDLELLGMPNADPNKDHMMALDNFWASYEIMGVSLVDMKVWKWMYDNPAATPAELKEAVISAAKEVWNNYYAGILGGKDEPILAIYSHMIDNPLYLSNYPMGHLIDFQIEQQVKGKNLADEFNRMYTQGRLVPQVWMKGAVGQEISIKPTMNAAAEALKALK</sequence>
<name>A0A644UX21_9ZZZZ</name>
<gene>
    <name evidence="1" type="ORF">SDC9_29389</name>
</gene>